<dbReference type="SUPFAM" id="SSF51445">
    <property type="entry name" value="(Trans)glycosidases"/>
    <property type="match status" value="1"/>
</dbReference>
<keyword evidence="2" id="KW-0326">Glycosidase</keyword>
<dbReference type="Gene3D" id="2.70.98.60">
    <property type="entry name" value="alpha-galactosidase from lactobacil brevis"/>
    <property type="match status" value="1"/>
</dbReference>
<evidence type="ECO:0000256" key="1">
    <source>
        <dbReference type="ARBA" id="ARBA00022801"/>
    </source>
</evidence>
<dbReference type="EMBL" id="JACRDE010000467">
    <property type="protein sequence ID" value="MBI5251364.1"/>
    <property type="molecule type" value="Genomic_DNA"/>
</dbReference>
<proteinExistence type="predicted"/>
<dbReference type="AlphaFoldDB" id="A0A9D6V5R1"/>
<dbReference type="GO" id="GO:0016052">
    <property type="term" value="P:carbohydrate catabolic process"/>
    <property type="evidence" value="ECO:0007669"/>
    <property type="project" value="InterPro"/>
</dbReference>
<dbReference type="Pfam" id="PF02065">
    <property type="entry name" value="Melibiase"/>
    <property type="match status" value="1"/>
</dbReference>
<dbReference type="Gene3D" id="3.20.20.70">
    <property type="entry name" value="Aldolase class I"/>
    <property type="match status" value="1"/>
</dbReference>
<evidence type="ECO:0000313" key="4">
    <source>
        <dbReference type="Proteomes" id="UP000807825"/>
    </source>
</evidence>
<dbReference type="PANTHER" id="PTHR43053">
    <property type="entry name" value="GLYCOSIDASE FAMILY 31"/>
    <property type="match status" value="1"/>
</dbReference>
<reference evidence="3" key="1">
    <citation type="submission" date="2020-07" db="EMBL/GenBank/DDBJ databases">
        <title>Huge and variable diversity of episymbiotic CPR bacteria and DPANN archaea in groundwater ecosystems.</title>
        <authorList>
            <person name="He C.Y."/>
            <person name="Keren R."/>
            <person name="Whittaker M."/>
            <person name="Farag I.F."/>
            <person name="Doudna J."/>
            <person name="Cate J.H.D."/>
            <person name="Banfield J.F."/>
        </authorList>
    </citation>
    <scope>NUCLEOTIDE SEQUENCE</scope>
    <source>
        <strain evidence="3">NC_groundwater_1664_Pr3_B-0.1um_52_9</strain>
    </source>
</reference>
<organism evidence="3 4">
    <name type="scientific">Desulfomonile tiedjei</name>
    <dbReference type="NCBI Taxonomy" id="2358"/>
    <lineage>
        <taxon>Bacteria</taxon>
        <taxon>Pseudomonadati</taxon>
        <taxon>Thermodesulfobacteriota</taxon>
        <taxon>Desulfomonilia</taxon>
        <taxon>Desulfomonilales</taxon>
        <taxon>Desulfomonilaceae</taxon>
        <taxon>Desulfomonile</taxon>
    </lineage>
</organism>
<gene>
    <name evidence="3" type="ORF">HY912_17890</name>
</gene>
<name>A0A9D6V5R1_9BACT</name>
<accession>A0A9D6V5R1</accession>
<dbReference type="GO" id="GO:0004557">
    <property type="term" value="F:alpha-galactosidase activity"/>
    <property type="evidence" value="ECO:0007669"/>
    <property type="project" value="InterPro"/>
</dbReference>
<dbReference type="PANTHER" id="PTHR43053:SF3">
    <property type="entry name" value="ALPHA-GALACTOSIDASE C-RELATED"/>
    <property type="match status" value="1"/>
</dbReference>
<dbReference type="InterPro" id="IPR002252">
    <property type="entry name" value="Glyco_hydro_36"/>
</dbReference>
<evidence type="ECO:0000256" key="2">
    <source>
        <dbReference type="ARBA" id="ARBA00023295"/>
    </source>
</evidence>
<dbReference type="PRINTS" id="PR00743">
    <property type="entry name" value="GLHYDRLASE36"/>
</dbReference>
<comment type="caution">
    <text evidence="3">The sequence shown here is derived from an EMBL/GenBank/DDBJ whole genome shotgun (WGS) entry which is preliminary data.</text>
</comment>
<dbReference type="InterPro" id="IPR013785">
    <property type="entry name" value="Aldolase_TIM"/>
</dbReference>
<protein>
    <submittedName>
        <fullName evidence="3">Alpha-galactosidase</fullName>
    </submittedName>
</protein>
<sequence>MRLSAVLRITFFVWLIFWGTFQNGLGASAVQVASEEISDRDRWLASWLDDLCTQCETVKPPPIGLKVDGKPLDLAHRPCTKSLHGQDSGTLDFEVVWPGDGLLPTIHLKGKKYTSVPVVEWTAYVIQKGAANSLLIEDIRGANFSITGIGPRALLHHFTGSLGAQGDFEPRVDTLQSCIPLSFAPVGGRSSNGVMPYFNIEGSDRGLILAVGWPGQWSVDITAGLGNAIEVQAGQQTTHMVLHPSEAVRTPRMVVQFYRGSWERAQNVWRAWMLSFNNLNNDRPPTQPMLCGTATIQLSMSGNEWNNASLTSESLLSFLDSYNKRGLQLNCWMIDSGWQLGPSTGIGAGTWQLDRGRFPNGLAAISTASHRQGMKLSVWFEPERVLPGTALYTEHPEWLLAPTKPYQNGLMIDNSWRLLNLGNQQGRRWLVQTVDRMVTSEDIDIYRFDFNVDPLPFWNAADAPDRLGVTENLYIQGFLSYLDELKERHPELIIDNCASGGRRADVETMRRTIMSGRSDYLFEPVGGQSHTYGIAYWLPYQGSVTLNRSPNSTWFNQFPQDRPAYVFRSHMAPFFTLCYDPRDERFPINLYLELIAQYRHISPFFLDDYWPLTSYSRADDAWIAFQFGDHNRGAVQAFRRKSATETLKVRLRGIDQEAVYLIEDIDSGVVEDVRGHRLAEEGIVVRLNEAQSAALISYARKN</sequence>
<evidence type="ECO:0000313" key="3">
    <source>
        <dbReference type="EMBL" id="MBI5251364.1"/>
    </source>
</evidence>
<dbReference type="InterPro" id="IPR050985">
    <property type="entry name" value="Alpha-glycosidase_related"/>
</dbReference>
<keyword evidence="1" id="KW-0378">Hydrolase</keyword>
<dbReference type="InterPro" id="IPR038417">
    <property type="entry name" value="Alpga-gal_N_sf"/>
</dbReference>
<dbReference type="Proteomes" id="UP000807825">
    <property type="component" value="Unassembled WGS sequence"/>
</dbReference>
<dbReference type="InterPro" id="IPR017853">
    <property type="entry name" value="GH"/>
</dbReference>